<dbReference type="GO" id="GO:0006364">
    <property type="term" value="P:rRNA processing"/>
    <property type="evidence" value="ECO:0007669"/>
    <property type="project" value="InterPro"/>
</dbReference>
<dbReference type="SUPFAM" id="SSF50249">
    <property type="entry name" value="Nucleic acid-binding proteins"/>
    <property type="match status" value="1"/>
</dbReference>
<dbReference type="InterPro" id="IPR045209">
    <property type="entry name" value="Rrp5"/>
</dbReference>
<dbReference type="PANTHER" id="PTHR23270:SF10">
    <property type="entry name" value="PROTEIN RRP5 HOMOLOG"/>
    <property type="match status" value="1"/>
</dbReference>
<organism evidence="2">
    <name type="scientific">Photinus pyralis</name>
    <name type="common">Common eastern firefly</name>
    <name type="synonym">Lampyris pyralis</name>
    <dbReference type="NCBI Taxonomy" id="7054"/>
    <lineage>
        <taxon>Eukaryota</taxon>
        <taxon>Metazoa</taxon>
        <taxon>Ecdysozoa</taxon>
        <taxon>Arthropoda</taxon>
        <taxon>Hexapoda</taxon>
        <taxon>Insecta</taxon>
        <taxon>Pterygota</taxon>
        <taxon>Neoptera</taxon>
        <taxon>Endopterygota</taxon>
        <taxon>Coleoptera</taxon>
        <taxon>Polyphaga</taxon>
        <taxon>Elateriformia</taxon>
        <taxon>Elateroidea</taxon>
        <taxon>Lampyridae</taxon>
        <taxon>Lampyrinae</taxon>
        <taxon>Photinus</taxon>
    </lineage>
</organism>
<dbReference type="InterPro" id="IPR003029">
    <property type="entry name" value="S1_domain"/>
</dbReference>
<dbReference type="EMBL" id="GEZM01016942">
    <property type="protein sequence ID" value="JAV91030.1"/>
    <property type="molecule type" value="Transcribed_RNA"/>
</dbReference>
<dbReference type="Gene3D" id="2.40.50.140">
    <property type="entry name" value="Nucleic acid-binding proteins"/>
    <property type="match status" value="2"/>
</dbReference>
<accession>A0A1Y1N2B3</accession>
<protein>
    <recommendedName>
        <fullName evidence="1">S1 motif domain-containing protein</fullName>
    </recommendedName>
</protein>
<dbReference type="PANTHER" id="PTHR23270">
    <property type="entry name" value="PROGRAMMED CELL DEATH PROTEIN 11 PRE-RRNA PROCESSING PROTEIN RRP5"/>
    <property type="match status" value="1"/>
</dbReference>
<name>A0A1Y1N2B3_PHOPY</name>
<dbReference type="AlphaFoldDB" id="A0A1Y1N2B3"/>
<evidence type="ECO:0000259" key="1">
    <source>
        <dbReference type="PROSITE" id="PS50126"/>
    </source>
</evidence>
<reference evidence="2" key="1">
    <citation type="journal article" date="2016" name="Sci. Rep.">
        <title>Molecular characterization of firefly nuptial gifts: a multi-omics approach sheds light on postcopulatory sexual selection.</title>
        <authorList>
            <person name="Al-Wathiqui N."/>
            <person name="Fallon T.R."/>
            <person name="South A."/>
            <person name="Weng J.K."/>
            <person name="Lewis S.M."/>
        </authorList>
    </citation>
    <scope>NUCLEOTIDE SEQUENCE</scope>
</reference>
<dbReference type="PROSITE" id="PS50126">
    <property type="entry name" value="S1"/>
    <property type="match status" value="1"/>
</dbReference>
<evidence type="ECO:0000313" key="2">
    <source>
        <dbReference type="EMBL" id="JAV91030.1"/>
    </source>
</evidence>
<proteinExistence type="predicted"/>
<dbReference type="GO" id="GO:0003723">
    <property type="term" value="F:RNA binding"/>
    <property type="evidence" value="ECO:0007669"/>
    <property type="project" value="TreeGrafter"/>
</dbReference>
<dbReference type="InterPro" id="IPR012340">
    <property type="entry name" value="NA-bd_OB-fold"/>
</dbReference>
<feature type="domain" description="S1 motif" evidence="1">
    <location>
        <begin position="69"/>
        <end position="155"/>
    </location>
</feature>
<dbReference type="GO" id="GO:0032040">
    <property type="term" value="C:small-subunit processome"/>
    <property type="evidence" value="ECO:0007669"/>
    <property type="project" value="TreeGrafter"/>
</dbReference>
<sequence length="293" mass="32544">MDTEEYFPRGKIANATEIKPFSVHTNFLFDTNKRKNSTSEYDNVKRTRLNEKSSNEFVLEINYSTIEVGMTLLACVRSITTLSIEVELPGKMSGKIKITSISDPLTKLLRQKALGTLTDDCAQLDKMFSIGQFIPTKVLSKETTGKGTELALSMSPTDLHRTWSYDKFRKGCVIWTAIESRQDHGYQLDVGNGDCRIFLPDKNVGSGMTYGIGQPLWCVVKKSTILGDTITLVVSPLDGQTKLTDDAEAFNLIPGTPVSFTVSKVSMIYLARKILKPYISVPTKKGRKIPPNA</sequence>